<comment type="caution">
    <text evidence="2">The sequence shown here is derived from an EMBL/GenBank/DDBJ whole genome shotgun (WGS) entry which is preliminary data.</text>
</comment>
<evidence type="ECO:0000256" key="1">
    <source>
        <dbReference type="SAM" id="MobiDB-lite"/>
    </source>
</evidence>
<accession>A0A8S9KB29</accession>
<dbReference type="AlphaFoldDB" id="A0A8S9KB29"/>
<feature type="compositionally biased region" description="Polar residues" evidence="1">
    <location>
        <begin position="53"/>
        <end position="62"/>
    </location>
</feature>
<sequence>MRSSHARERARLSEYRHKGHLKDLATQRRLGSSQDRSYYRANTPRSASEADKGSSSTKSQFRNGEKGIPLSDTTSTLPVEALQRARDEVQNAMLQYTL</sequence>
<evidence type="ECO:0008006" key="3">
    <source>
        <dbReference type="Google" id="ProtNLM"/>
    </source>
</evidence>
<reference evidence="2" key="1">
    <citation type="submission" date="2019-12" db="EMBL/GenBank/DDBJ databases">
        <title>Genome sequencing and annotation of Brassica cretica.</title>
        <authorList>
            <person name="Studholme D.J."/>
            <person name="Sarris P.F."/>
        </authorList>
    </citation>
    <scope>NUCLEOTIDE SEQUENCE</scope>
    <source>
        <strain evidence="2">PFS-102/07</strain>
        <tissue evidence="2">Leaf</tissue>
    </source>
</reference>
<feature type="compositionally biased region" description="Basic and acidic residues" evidence="1">
    <location>
        <begin position="1"/>
        <end position="26"/>
    </location>
</feature>
<organism evidence="2">
    <name type="scientific">Brassica cretica</name>
    <name type="common">Mustard</name>
    <dbReference type="NCBI Taxonomy" id="69181"/>
    <lineage>
        <taxon>Eukaryota</taxon>
        <taxon>Viridiplantae</taxon>
        <taxon>Streptophyta</taxon>
        <taxon>Embryophyta</taxon>
        <taxon>Tracheophyta</taxon>
        <taxon>Spermatophyta</taxon>
        <taxon>Magnoliopsida</taxon>
        <taxon>eudicotyledons</taxon>
        <taxon>Gunneridae</taxon>
        <taxon>Pentapetalae</taxon>
        <taxon>rosids</taxon>
        <taxon>malvids</taxon>
        <taxon>Brassicales</taxon>
        <taxon>Brassicaceae</taxon>
        <taxon>Brassiceae</taxon>
        <taxon>Brassica</taxon>
    </lineage>
</organism>
<protein>
    <recommendedName>
        <fullName evidence="3">DUF4005 domain-containing protein</fullName>
    </recommendedName>
</protein>
<gene>
    <name evidence="2" type="ORF">F2Q70_00037941</name>
</gene>
<proteinExistence type="predicted"/>
<dbReference type="EMBL" id="QGKY02000190">
    <property type="protein sequence ID" value="KAF2590733.1"/>
    <property type="molecule type" value="Genomic_DNA"/>
</dbReference>
<name>A0A8S9KB29_BRACR</name>
<feature type="region of interest" description="Disordered" evidence="1">
    <location>
        <begin position="1"/>
        <end position="76"/>
    </location>
</feature>
<evidence type="ECO:0000313" key="2">
    <source>
        <dbReference type="EMBL" id="KAF2590733.1"/>
    </source>
</evidence>